<keyword evidence="2" id="KW-1185">Reference proteome</keyword>
<protein>
    <recommendedName>
        <fullName evidence="3">DNA-binding protein</fullName>
    </recommendedName>
</protein>
<accession>A0A2S8Q305</accession>
<organism evidence="1 2">
    <name type="scientific">Photorhabdus hindustanensis</name>
    <dbReference type="NCBI Taxonomy" id="2918802"/>
    <lineage>
        <taxon>Bacteria</taxon>
        <taxon>Pseudomonadati</taxon>
        <taxon>Pseudomonadota</taxon>
        <taxon>Gammaproteobacteria</taxon>
        <taxon>Enterobacterales</taxon>
        <taxon>Morganellaceae</taxon>
        <taxon>Photorhabdus</taxon>
    </lineage>
</organism>
<dbReference type="Proteomes" id="UP000239550">
    <property type="component" value="Unassembled WGS sequence"/>
</dbReference>
<evidence type="ECO:0000313" key="1">
    <source>
        <dbReference type="EMBL" id="PQQ26402.1"/>
    </source>
</evidence>
<proteinExistence type="predicted"/>
<name>A0A2S8Q305_9GAMM</name>
<dbReference type="EMBL" id="PUWT01000023">
    <property type="protein sequence ID" value="PQQ26402.1"/>
    <property type="molecule type" value="Genomic_DNA"/>
</dbReference>
<sequence length="250" mass="28253">MHWLTIVCIFFIPSIVNSRCIMQTVYRKTKVNNNATAPHHEYDDADVAADRLVNIIKELADGIRSKGKANIKHQLALPDNQFLMNMLFLAIPARALAELTPEKKRLLNRVRSRARFFDNVRENGGVLNSAEVASLLGVSKVTVKKKKDTGKLLALEYDGEFIYPAFQFTDDESKGEKGVLRGVTEILFHLNHVSGVMQYGFFVQKRNVLDHRLPEGQEFTVIDLLREGVSDDKLQQIIRLAKLFGTQDAA</sequence>
<comment type="caution">
    <text evidence="1">The sequence shown here is derived from an EMBL/GenBank/DDBJ whole genome shotgun (WGS) entry which is preliminary data.</text>
</comment>
<reference evidence="1 2" key="1">
    <citation type="submission" date="2018-02" db="EMBL/GenBank/DDBJ databases">
        <title>Five New Genomes of Indian Photorhabdus Isolates TSA.</title>
        <authorList>
            <person name="Dubay B."/>
            <person name="Somvanshi V.S."/>
        </authorList>
    </citation>
    <scope>NUCLEOTIDE SEQUENCE [LARGE SCALE GENOMIC DNA]</scope>
    <source>
        <strain evidence="1 2">H1</strain>
    </source>
</reference>
<evidence type="ECO:0008006" key="3">
    <source>
        <dbReference type="Google" id="ProtNLM"/>
    </source>
</evidence>
<evidence type="ECO:0000313" key="2">
    <source>
        <dbReference type="Proteomes" id="UP000239550"/>
    </source>
</evidence>
<gene>
    <name evidence="1" type="ORF">C6H66_09445</name>
</gene>
<dbReference type="AlphaFoldDB" id="A0A2S8Q305"/>